<reference evidence="2" key="2">
    <citation type="submission" date="2014-10" db="EMBL/GenBank/DDBJ databases">
        <title>Contrasting mechanisms driving short-term and long-term diversification of pneumococci.</title>
        <authorList>
            <person name="Croucher N.J."/>
            <person name="Coupland P.C."/>
            <person name="Stevenson A.E."/>
            <person name="Callendrello A."/>
            <person name="Bentley S.D."/>
            <person name="Hanage W.P."/>
        </authorList>
    </citation>
    <scope>NUCLEOTIDE SEQUENCE</scope>
    <source>
        <strain evidence="2">385385</strain>
    </source>
</reference>
<evidence type="ECO:0000256" key="1">
    <source>
        <dbReference type="SAM" id="SignalP"/>
    </source>
</evidence>
<feature type="chain" id="PRO_5030002917" evidence="1">
    <location>
        <begin position="24"/>
        <end position="132"/>
    </location>
</feature>
<dbReference type="RefSeq" id="WP_000694266.1">
    <property type="nucleotide sequence ID" value="NZ_AP026917.1"/>
</dbReference>
<proteinExistence type="predicted"/>
<dbReference type="EMBL" id="LK020690">
    <property type="protein sequence ID" value="CDQ30154.1"/>
    <property type="molecule type" value="Genomic_DNA"/>
</dbReference>
<reference evidence="2" key="1">
    <citation type="submission" date="2014-04" db="EMBL/GenBank/DDBJ databases">
        <authorList>
            <person name="Croucher N."/>
        </authorList>
    </citation>
    <scope>NUCLEOTIDE SEQUENCE</scope>
    <source>
        <strain evidence="2">385385</strain>
    </source>
</reference>
<dbReference type="InterPro" id="IPR058243">
    <property type="entry name" value="Phage_VG64"/>
</dbReference>
<accession>A0A098ANQ2</accession>
<sequence>MKIKKIVAVISVLSALLLLTACRESEKVSYNVSQEADNFNIVRRVAVINTRTDKVEFEVIGRISVETEANEGKRLEILVETAKGVYKKHMVNLTSWNMYVVEDLEGAEVDQYKYEVNYMPESIIPFKVTKKD</sequence>
<dbReference type="Pfam" id="PF25682">
    <property type="entry name" value="Phage_VG64"/>
    <property type="match status" value="1"/>
</dbReference>
<dbReference type="PROSITE" id="PS51257">
    <property type="entry name" value="PROKAR_LIPOPROTEIN"/>
    <property type="match status" value="1"/>
</dbReference>
<keyword evidence="1" id="KW-0732">Signal</keyword>
<dbReference type="AlphaFoldDB" id="A0A098ANQ2"/>
<feature type="signal peptide" evidence="1">
    <location>
        <begin position="1"/>
        <end position="23"/>
    </location>
</feature>
<evidence type="ECO:0000313" key="2">
    <source>
        <dbReference type="EMBL" id="CDQ30154.1"/>
    </source>
</evidence>
<protein>
    <submittedName>
        <fullName evidence="2">Putative prophage protein</fullName>
    </submittedName>
</protein>
<name>A0A098ANQ2_STREE</name>
<organism evidence="2">
    <name type="scientific">Streptococcus pneumoniae</name>
    <dbReference type="NCBI Taxonomy" id="1313"/>
    <lineage>
        <taxon>Bacteria</taxon>
        <taxon>Bacillati</taxon>
        <taxon>Bacillota</taxon>
        <taxon>Bacilli</taxon>
        <taxon>Lactobacillales</taxon>
        <taxon>Streptococcaceae</taxon>
        <taxon>Streptococcus</taxon>
    </lineage>
</organism>